<feature type="domain" description="Enoyl reductase (ER)" evidence="1">
    <location>
        <begin position="10"/>
        <end position="330"/>
    </location>
</feature>
<protein>
    <submittedName>
        <fullName evidence="2">Alcohol dehydrogenase</fullName>
    </submittedName>
</protein>
<dbReference type="EMBL" id="AP017315">
    <property type="protein sequence ID" value="BAU32994.1"/>
    <property type="molecule type" value="Genomic_DNA"/>
</dbReference>
<dbReference type="SUPFAM" id="SSF51735">
    <property type="entry name" value="NAD(P)-binding Rossmann-fold domains"/>
    <property type="match status" value="1"/>
</dbReference>
<reference evidence="2 3" key="2">
    <citation type="submission" date="2016-01" db="EMBL/GenBank/DDBJ databases">
        <title>Microcella alkaliphila JAM AC0309 whole genome shotgun sequence.</title>
        <authorList>
            <person name="Kurata A."/>
            <person name="Hirose Y."/>
            <person name="Kishimoto N."/>
            <person name="Kobayashi T."/>
        </authorList>
    </citation>
    <scope>NUCLEOTIDE SEQUENCE [LARGE SCALE GENOMIC DNA]</scope>
    <source>
        <strain evidence="2 3">JAM AC0309</strain>
    </source>
</reference>
<reference evidence="3" key="1">
    <citation type="submission" date="2015-12" db="EMBL/GenBank/DDBJ databases">
        <authorList>
            <person name="Shamseldin A."/>
            <person name="Moawad H."/>
            <person name="Abd El-Rahim W.M."/>
            <person name="Sadowsky M.J."/>
        </authorList>
    </citation>
    <scope>NUCLEOTIDE SEQUENCE [LARGE SCALE GENOMIC DNA]</scope>
    <source>
        <strain evidence="3">JAM AC0309</strain>
    </source>
</reference>
<name>A0A0U5CH75_9MICO</name>
<dbReference type="SUPFAM" id="SSF50129">
    <property type="entry name" value="GroES-like"/>
    <property type="match status" value="1"/>
</dbReference>
<dbReference type="AlphaFoldDB" id="A0A0U5CH75"/>
<evidence type="ECO:0000313" key="3">
    <source>
        <dbReference type="Proteomes" id="UP000218965"/>
    </source>
</evidence>
<dbReference type="KEGG" id="malk:MalAC0309_2151"/>
<evidence type="ECO:0000313" key="2">
    <source>
        <dbReference type="EMBL" id="BAU32994.1"/>
    </source>
</evidence>
<dbReference type="PANTHER" id="PTHR44013">
    <property type="entry name" value="ZINC-TYPE ALCOHOL DEHYDROGENASE-LIKE PROTEIN C16A3.02C"/>
    <property type="match status" value="1"/>
</dbReference>
<dbReference type="Gene3D" id="3.40.50.720">
    <property type="entry name" value="NAD(P)-binding Rossmann-like Domain"/>
    <property type="match status" value="1"/>
</dbReference>
<dbReference type="CDD" id="cd08267">
    <property type="entry name" value="MDR1"/>
    <property type="match status" value="1"/>
</dbReference>
<dbReference type="SMART" id="SM00829">
    <property type="entry name" value="PKS_ER"/>
    <property type="match status" value="1"/>
</dbReference>
<gene>
    <name evidence="2" type="ORF">MalAC0309_2151</name>
</gene>
<organism evidence="2 3">
    <name type="scientific">Microcella alkaliphila</name>
    <dbReference type="NCBI Taxonomy" id="279828"/>
    <lineage>
        <taxon>Bacteria</taxon>
        <taxon>Bacillati</taxon>
        <taxon>Actinomycetota</taxon>
        <taxon>Actinomycetes</taxon>
        <taxon>Micrococcales</taxon>
        <taxon>Microbacteriaceae</taxon>
        <taxon>Microcella</taxon>
    </lineage>
</organism>
<dbReference type="GO" id="GO:0016491">
    <property type="term" value="F:oxidoreductase activity"/>
    <property type="evidence" value="ECO:0007669"/>
    <property type="project" value="InterPro"/>
</dbReference>
<proteinExistence type="predicted"/>
<dbReference type="RefSeq" id="WP_096422538.1">
    <property type="nucleotide sequence ID" value="NZ_AP017315.1"/>
</dbReference>
<dbReference type="InterPro" id="IPR052733">
    <property type="entry name" value="Chloroplast_QOR"/>
</dbReference>
<dbReference type="Gene3D" id="3.90.180.10">
    <property type="entry name" value="Medium-chain alcohol dehydrogenases, catalytic domain"/>
    <property type="match status" value="1"/>
</dbReference>
<dbReference type="InterPro" id="IPR020843">
    <property type="entry name" value="ER"/>
</dbReference>
<dbReference type="Pfam" id="PF08240">
    <property type="entry name" value="ADH_N"/>
    <property type="match status" value="1"/>
</dbReference>
<sequence length="334" mass="34734">MKAVVARRYGGPETLQIVDASLPEPGEGQVRVRIAASSVNPLDWHELRGTPHLVRLARGMPQPKDPSLGSDIAGTVEAVGPGVTRFAAGDEVFGYGKAAWAEHTVVAEKGLAHRPDSVGVEEAAGLGIAAVTALQALRRGGLGAPRTWDGAGVEPMPPRVMIIGATGGVGSIATQLAAHFGAHVTAVTSAGNRELALRLGAEEVLDYAAQTLDDGLARYDIVVEASGARPTRELARLLTPDGVLAVVGAPRGDWIAPVAAVVKRAVANRFTTKTIASILARRDPADLARLATLLGEGAIRVVVGEVYPLERIADAVRHSESGHVRGKLIVRIAP</sequence>
<dbReference type="OrthoDB" id="9790818at2"/>
<dbReference type="PANTHER" id="PTHR44013:SF1">
    <property type="entry name" value="ZINC-TYPE ALCOHOL DEHYDROGENASE-LIKE PROTEIN C16A3.02C"/>
    <property type="match status" value="1"/>
</dbReference>
<dbReference type="InterPro" id="IPR036291">
    <property type="entry name" value="NAD(P)-bd_dom_sf"/>
</dbReference>
<dbReference type="Proteomes" id="UP000218965">
    <property type="component" value="Chromosome"/>
</dbReference>
<dbReference type="Pfam" id="PF13602">
    <property type="entry name" value="ADH_zinc_N_2"/>
    <property type="match status" value="1"/>
</dbReference>
<dbReference type="InterPro" id="IPR011032">
    <property type="entry name" value="GroES-like_sf"/>
</dbReference>
<evidence type="ECO:0000259" key="1">
    <source>
        <dbReference type="SMART" id="SM00829"/>
    </source>
</evidence>
<accession>A0A0U5CH75</accession>
<dbReference type="InterPro" id="IPR013154">
    <property type="entry name" value="ADH-like_N"/>
</dbReference>